<evidence type="ECO:0000256" key="1">
    <source>
        <dbReference type="ARBA" id="ARBA00022617"/>
    </source>
</evidence>
<dbReference type="GO" id="GO:0046872">
    <property type="term" value="F:metal ion binding"/>
    <property type="evidence" value="ECO:0007669"/>
    <property type="project" value="UniProtKB-KW"/>
</dbReference>
<evidence type="ECO:0000256" key="3">
    <source>
        <dbReference type="ARBA" id="ARBA00023004"/>
    </source>
</evidence>
<organism evidence="6 7">
    <name type="scientific">Edaphobacter dinghuensis</name>
    <dbReference type="NCBI Taxonomy" id="1560005"/>
    <lineage>
        <taxon>Bacteria</taxon>
        <taxon>Pseudomonadati</taxon>
        <taxon>Acidobacteriota</taxon>
        <taxon>Terriglobia</taxon>
        <taxon>Terriglobales</taxon>
        <taxon>Acidobacteriaceae</taxon>
        <taxon>Edaphobacter</taxon>
    </lineage>
</organism>
<name>A0A917MAT6_9BACT</name>
<accession>A0A917MAT6</accession>
<evidence type="ECO:0000313" key="6">
    <source>
        <dbReference type="EMBL" id="GGG85932.1"/>
    </source>
</evidence>
<feature type="domain" description="Cytochrome c" evidence="5">
    <location>
        <begin position="42"/>
        <end position="97"/>
    </location>
</feature>
<dbReference type="PROSITE" id="PS51007">
    <property type="entry name" value="CYTC"/>
    <property type="match status" value="1"/>
</dbReference>
<keyword evidence="3 4" id="KW-0408">Iron</keyword>
<proteinExistence type="predicted"/>
<dbReference type="SUPFAM" id="SSF46626">
    <property type="entry name" value="Cytochrome c"/>
    <property type="match status" value="1"/>
</dbReference>
<dbReference type="Proteomes" id="UP000647241">
    <property type="component" value="Unassembled WGS sequence"/>
</dbReference>
<dbReference type="Gene3D" id="1.10.760.10">
    <property type="entry name" value="Cytochrome c-like domain"/>
    <property type="match status" value="1"/>
</dbReference>
<reference evidence="6" key="2">
    <citation type="submission" date="2020-09" db="EMBL/GenBank/DDBJ databases">
        <authorList>
            <person name="Sun Q."/>
            <person name="Zhou Y."/>
        </authorList>
    </citation>
    <scope>NUCLEOTIDE SEQUENCE</scope>
    <source>
        <strain evidence="6">CGMCC 1.12997</strain>
    </source>
</reference>
<keyword evidence="7" id="KW-1185">Reference proteome</keyword>
<dbReference type="GO" id="GO:0020037">
    <property type="term" value="F:heme binding"/>
    <property type="evidence" value="ECO:0007669"/>
    <property type="project" value="InterPro"/>
</dbReference>
<dbReference type="EMBL" id="BMGT01000003">
    <property type="protein sequence ID" value="GGG85932.1"/>
    <property type="molecule type" value="Genomic_DNA"/>
</dbReference>
<sequence length="97" mass="10624">MTRIQLVMVECLALAATAVTGQTKSPPQQQHPPLSTKAVHAVNPDRGQQVFKQNCSRCHNAPEGFSSGISGTIVRHMRVRANLSEADYEALLRFLNP</sequence>
<comment type="caution">
    <text evidence="6">The sequence shown here is derived from an EMBL/GenBank/DDBJ whole genome shotgun (WGS) entry which is preliminary data.</text>
</comment>
<dbReference type="InterPro" id="IPR036909">
    <property type="entry name" value="Cyt_c-like_dom_sf"/>
</dbReference>
<keyword evidence="2 4" id="KW-0479">Metal-binding</keyword>
<evidence type="ECO:0000259" key="5">
    <source>
        <dbReference type="PROSITE" id="PS51007"/>
    </source>
</evidence>
<dbReference type="RefSeq" id="WP_188555171.1">
    <property type="nucleotide sequence ID" value="NZ_BMGT01000003.1"/>
</dbReference>
<dbReference type="GO" id="GO:0009055">
    <property type="term" value="F:electron transfer activity"/>
    <property type="evidence" value="ECO:0007669"/>
    <property type="project" value="InterPro"/>
</dbReference>
<evidence type="ECO:0000256" key="4">
    <source>
        <dbReference type="PROSITE-ProRule" id="PRU00433"/>
    </source>
</evidence>
<reference evidence="6" key="1">
    <citation type="journal article" date="2014" name="Int. J. Syst. Evol. Microbiol.">
        <title>Complete genome sequence of Corynebacterium casei LMG S-19264T (=DSM 44701T), isolated from a smear-ripened cheese.</title>
        <authorList>
            <consortium name="US DOE Joint Genome Institute (JGI-PGF)"/>
            <person name="Walter F."/>
            <person name="Albersmeier A."/>
            <person name="Kalinowski J."/>
            <person name="Ruckert C."/>
        </authorList>
    </citation>
    <scope>NUCLEOTIDE SEQUENCE</scope>
    <source>
        <strain evidence="6">CGMCC 1.12997</strain>
    </source>
</reference>
<gene>
    <name evidence="6" type="ORF">GCM10011585_32280</name>
</gene>
<evidence type="ECO:0000313" key="7">
    <source>
        <dbReference type="Proteomes" id="UP000647241"/>
    </source>
</evidence>
<dbReference type="InterPro" id="IPR009056">
    <property type="entry name" value="Cyt_c-like_dom"/>
</dbReference>
<evidence type="ECO:0000256" key="2">
    <source>
        <dbReference type="ARBA" id="ARBA00022723"/>
    </source>
</evidence>
<protein>
    <recommendedName>
        <fullName evidence="5">Cytochrome c domain-containing protein</fullName>
    </recommendedName>
</protein>
<keyword evidence="1 4" id="KW-0349">Heme</keyword>
<dbReference type="AlphaFoldDB" id="A0A917MAT6"/>